<protein>
    <submittedName>
        <fullName evidence="1">Uncharacterized protein</fullName>
    </submittedName>
</protein>
<reference evidence="1 2" key="1">
    <citation type="submission" date="2024-01" db="EMBL/GenBank/DDBJ databases">
        <title>The genomes of 5 underutilized Papilionoideae crops provide insights into root nodulation and disease resistanc.</title>
        <authorList>
            <person name="Jiang F."/>
        </authorList>
    </citation>
    <scope>NUCLEOTIDE SEQUENCE [LARGE SCALE GENOMIC DNA]</scope>
    <source>
        <strain evidence="1">LVBAO_FW01</strain>
        <tissue evidence="1">Leaves</tissue>
    </source>
</reference>
<accession>A0AAN9L8E3</accession>
<dbReference type="AlphaFoldDB" id="A0AAN9L8E3"/>
<dbReference type="EMBL" id="JAYMYQ010000005">
    <property type="protein sequence ID" value="KAK7331051.1"/>
    <property type="molecule type" value="Genomic_DNA"/>
</dbReference>
<organism evidence="1 2">
    <name type="scientific">Canavalia gladiata</name>
    <name type="common">Sword bean</name>
    <name type="synonym">Dolichos gladiatus</name>
    <dbReference type="NCBI Taxonomy" id="3824"/>
    <lineage>
        <taxon>Eukaryota</taxon>
        <taxon>Viridiplantae</taxon>
        <taxon>Streptophyta</taxon>
        <taxon>Embryophyta</taxon>
        <taxon>Tracheophyta</taxon>
        <taxon>Spermatophyta</taxon>
        <taxon>Magnoliopsida</taxon>
        <taxon>eudicotyledons</taxon>
        <taxon>Gunneridae</taxon>
        <taxon>Pentapetalae</taxon>
        <taxon>rosids</taxon>
        <taxon>fabids</taxon>
        <taxon>Fabales</taxon>
        <taxon>Fabaceae</taxon>
        <taxon>Papilionoideae</taxon>
        <taxon>50 kb inversion clade</taxon>
        <taxon>NPAAA clade</taxon>
        <taxon>indigoferoid/millettioid clade</taxon>
        <taxon>Phaseoleae</taxon>
        <taxon>Canavalia</taxon>
    </lineage>
</organism>
<evidence type="ECO:0000313" key="1">
    <source>
        <dbReference type="EMBL" id="KAK7331051.1"/>
    </source>
</evidence>
<dbReference type="Proteomes" id="UP001367508">
    <property type="component" value="Unassembled WGS sequence"/>
</dbReference>
<sequence>MGQKGVCTRYPSGGRALNWFSIVLSEWLPQLGFVSSIAMNHESILALLSVFPKAKPEYTSVIWIIRDMGNDTNLIRGASREYLCHVWILDLNIGKLCNLEHQPSTVLGLAHLRLLGLPNILASETAGDWLFIDYGHVLLINHLIQASNTGLGSDLDDDLTMTYFRGLLHKWFSLRKSVEPIRSAATLLTGIPNLNPHTAARAVFSKQIWNISSKRHLAWGASYVLRVGQRTFRFCLTA</sequence>
<evidence type="ECO:0000313" key="2">
    <source>
        <dbReference type="Proteomes" id="UP001367508"/>
    </source>
</evidence>
<name>A0AAN9L8E3_CANGL</name>
<proteinExistence type="predicted"/>
<gene>
    <name evidence="1" type="ORF">VNO77_25262</name>
</gene>
<keyword evidence="2" id="KW-1185">Reference proteome</keyword>
<comment type="caution">
    <text evidence="1">The sequence shown here is derived from an EMBL/GenBank/DDBJ whole genome shotgun (WGS) entry which is preliminary data.</text>
</comment>